<dbReference type="Proteomes" id="UP001302249">
    <property type="component" value="Chromosome"/>
</dbReference>
<keyword evidence="1" id="KW-0812">Transmembrane</keyword>
<feature type="transmembrane region" description="Helical" evidence="1">
    <location>
        <begin position="12"/>
        <end position="33"/>
    </location>
</feature>
<proteinExistence type="predicted"/>
<evidence type="ECO:0000313" key="2">
    <source>
        <dbReference type="EMBL" id="WNO54778.1"/>
    </source>
</evidence>
<reference evidence="2 3" key="1">
    <citation type="submission" date="2023-09" db="EMBL/GenBank/DDBJ databases">
        <authorList>
            <person name="Rey-Velasco X."/>
        </authorList>
    </citation>
    <scope>NUCLEOTIDE SEQUENCE [LARGE SCALE GENOMIC DNA]</scope>
    <source>
        <strain evidence="2 3">W311</strain>
    </source>
</reference>
<accession>A0ABZ0BBP9</accession>
<sequence>MEDRASPFAARTVAVLIGLGLLFGAAFLLTVGFGNDIGERFGRPPPARSHAGDGLYGLYALVDALPGRHARFADRAEDVATAGLLVLPLEAETVREDLDAMMAQRRSAGRATLIVLPKWQTRPVSFGSERVAIVGMVDPAGFLPALGRDDWKIFRMPPAKAAAAPDYTGDAPPPFRRAVQALSGPGLTPLITVRDKAVLAQIGDRNTYILTDPDLVNNHALRDRRGAAAALSMLNAIAPSSASAILFDTTLHFRPGERNLVRLMFVPPFLAVTLALIAAGLLTLVASFARFGPASAAPRGIAFGKRALLDNIAALSRLARKTHRAGGHYADAVAERTARRLHAPRGLSPDELRGFLDARTPNGPRFSELAARAKAARSEAEMLYACRAIDDWRREITA</sequence>
<name>A0ABZ0BBP9_9SPHN</name>
<evidence type="ECO:0000256" key="1">
    <source>
        <dbReference type="SAM" id="Phobius"/>
    </source>
</evidence>
<protein>
    <recommendedName>
        <fullName evidence="4">DUF4350 domain-containing protein</fullName>
    </recommendedName>
</protein>
<evidence type="ECO:0008006" key="4">
    <source>
        <dbReference type="Google" id="ProtNLM"/>
    </source>
</evidence>
<feature type="transmembrane region" description="Helical" evidence="1">
    <location>
        <begin position="267"/>
        <end position="289"/>
    </location>
</feature>
<keyword evidence="1" id="KW-1133">Transmembrane helix</keyword>
<dbReference type="EMBL" id="CP135076">
    <property type="protein sequence ID" value="WNO54778.1"/>
    <property type="molecule type" value="Genomic_DNA"/>
</dbReference>
<dbReference type="RefSeq" id="WP_313917648.1">
    <property type="nucleotide sequence ID" value="NZ_CP135076.1"/>
</dbReference>
<evidence type="ECO:0000313" key="3">
    <source>
        <dbReference type="Proteomes" id="UP001302249"/>
    </source>
</evidence>
<gene>
    <name evidence="2" type="ORF">RPR59_05905</name>
</gene>
<organism evidence="2 3">
    <name type="scientific">Stakelama saccharophila</name>
    <dbReference type="NCBI Taxonomy" id="3075605"/>
    <lineage>
        <taxon>Bacteria</taxon>
        <taxon>Pseudomonadati</taxon>
        <taxon>Pseudomonadota</taxon>
        <taxon>Alphaproteobacteria</taxon>
        <taxon>Sphingomonadales</taxon>
        <taxon>Sphingomonadaceae</taxon>
        <taxon>Stakelama</taxon>
    </lineage>
</organism>
<keyword evidence="1" id="KW-0472">Membrane</keyword>
<keyword evidence="3" id="KW-1185">Reference proteome</keyword>